<protein>
    <recommendedName>
        <fullName evidence="3">Retrotransposon gag domain-containing protein</fullName>
    </recommendedName>
</protein>
<keyword evidence="2" id="KW-1185">Reference proteome</keyword>
<reference evidence="1" key="1">
    <citation type="submission" date="2017-07" db="EMBL/GenBank/DDBJ databases">
        <title>Taro Niue Genome Assembly and Annotation.</title>
        <authorList>
            <person name="Atibalentja N."/>
            <person name="Keating K."/>
            <person name="Fields C.J."/>
        </authorList>
    </citation>
    <scope>NUCLEOTIDE SEQUENCE</scope>
    <source>
        <strain evidence="1">Niue_2</strain>
        <tissue evidence="1">Leaf</tissue>
    </source>
</reference>
<proteinExistence type="predicted"/>
<evidence type="ECO:0000313" key="2">
    <source>
        <dbReference type="Proteomes" id="UP000652761"/>
    </source>
</evidence>
<accession>A0A843VTU0</accession>
<evidence type="ECO:0000313" key="1">
    <source>
        <dbReference type="EMBL" id="MQM00692.1"/>
    </source>
</evidence>
<comment type="caution">
    <text evidence="1">The sequence shown here is derived from an EMBL/GenBank/DDBJ whole genome shotgun (WGS) entry which is preliminary data.</text>
</comment>
<evidence type="ECO:0008006" key="3">
    <source>
        <dbReference type="Google" id="ProtNLM"/>
    </source>
</evidence>
<dbReference type="AlphaFoldDB" id="A0A843VTU0"/>
<gene>
    <name evidence="1" type="ORF">Taro_033430</name>
</gene>
<organism evidence="1 2">
    <name type="scientific">Colocasia esculenta</name>
    <name type="common">Wild taro</name>
    <name type="synonym">Arum esculentum</name>
    <dbReference type="NCBI Taxonomy" id="4460"/>
    <lineage>
        <taxon>Eukaryota</taxon>
        <taxon>Viridiplantae</taxon>
        <taxon>Streptophyta</taxon>
        <taxon>Embryophyta</taxon>
        <taxon>Tracheophyta</taxon>
        <taxon>Spermatophyta</taxon>
        <taxon>Magnoliopsida</taxon>
        <taxon>Liliopsida</taxon>
        <taxon>Araceae</taxon>
        <taxon>Aroideae</taxon>
        <taxon>Colocasieae</taxon>
        <taxon>Colocasia</taxon>
    </lineage>
</organism>
<dbReference type="OrthoDB" id="786614at2759"/>
<dbReference type="Proteomes" id="UP000652761">
    <property type="component" value="Unassembled WGS sequence"/>
</dbReference>
<dbReference type="EMBL" id="NMUH01002552">
    <property type="protein sequence ID" value="MQM00692.1"/>
    <property type="molecule type" value="Genomic_DNA"/>
</dbReference>
<name>A0A843VTU0_COLES</name>
<sequence length="231" mass="26564">MIIVWGVPLEERADVWWSSVLRTQFRDGAMEVAWAEFVRLFRAKYIPEHLGEVFTLVLEERKEDRGRVLHSSCVRSEGSWTKVEHPAMRSEASPSRRAALEANLECLKSERADVWWSSVLRTQFGDGAMEVAWAEFVRLFRAKYIREHLGEVFALVLDERKEDRGRVLQSLCVRSHGFWTKVEHPATRSKASLSRRATLEANLERLKPVKGTALLPRRASSGFDLSLQKEG</sequence>